<dbReference type="GO" id="GO:0010971">
    <property type="term" value="P:positive regulation of G2/M transition of mitotic cell cycle"/>
    <property type="evidence" value="ECO:0007669"/>
    <property type="project" value="TreeGrafter"/>
</dbReference>
<feature type="compositionally biased region" description="Low complexity" evidence="1">
    <location>
        <begin position="130"/>
        <end position="165"/>
    </location>
</feature>
<feature type="compositionally biased region" description="Basic and acidic residues" evidence="1">
    <location>
        <begin position="842"/>
        <end position="861"/>
    </location>
</feature>
<dbReference type="OMA" id="MAGMDKN"/>
<dbReference type="GO" id="GO:0005737">
    <property type="term" value="C:cytoplasm"/>
    <property type="evidence" value="ECO:0007669"/>
    <property type="project" value="TreeGrafter"/>
</dbReference>
<feature type="compositionally biased region" description="Low complexity" evidence="1">
    <location>
        <begin position="1074"/>
        <end position="1104"/>
    </location>
</feature>
<proteinExistence type="predicted"/>
<feature type="compositionally biased region" description="Basic and acidic residues" evidence="1">
    <location>
        <begin position="992"/>
        <end position="1023"/>
    </location>
</feature>
<feature type="region of interest" description="Disordered" evidence="1">
    <location>
        <begin position="94"/>
        <end position="170"/>
    </location>
</feature>
<evidence type="ECO:0000313" key="4">
    <source>
        <dbReference type="Proteomes" id="UP000449547"/>
    </source>
</evidence>
<feature type="compositionally biased region" description="Low complexity" evidence="1">
    <location>
        <begin position="23"/>
        <end position="36"/>
    </location>
</feature>
<feature type="compositionally biased region" description="Low complexity" evidence="1">
    <location>
        <begin position="867"/>
        <end position="877"/>
    </location>
</feature>
<dbReference type="GeneID" id="54784050"/>
<feature type="region of interest" description="Disordered" evidence="1">
    <location>
        <begin position="385"/>
        <end position="417"/>
    </location>
</feature>
<dbReference type="InterPro" id="IPR040206">
    <property type="entry name" value="Zds1/2"/>
</dbReference>
<feature type="compositionally biased region" description="Low complexity" evidence="1">
    <location>
        <begin position="582"/>
        <end position="622"/>
    </location>
</feature>
<evidence type="ECO:0000313" key="3">
    <source>
        <dbReference type="EMBL" id="KAA8897166.1"/>
    </source>
</evidence>
<feature type="compositionally biased region" description="Low complexity" evidence="1">
    <location>
        <begin position="360"/>
        <end position="369"/>
    </location>
</feature>
<sequence length="1542" mass="168511">MVYRKHGSMEPGDPAHSLSPDRSAVSTTSNVSASSLKSNYESAVANIEQEKKMVAALKRLSLGHMMDYNPDVPMDDIDIHNLKAQFDEPSPQLLAQGADWDDDDADNEFTWGTPDSPGRSPGRSPPHWKQPSPQRQPQVSQSAPASSSAPSVTLSPPSSVAPTSPTKDEQFYDADDSVDIIENPSRLLWVPASAHPEIDPEQFRSHVRHQVDELQRQIGDPSSSSPQSLGGGATTDGDDLSRSASSASIGRSASVGRSGSIHRNRSTSSKHDSHRYSNVSLRDLTSELEKLSKIAGMDGTDAATFARTLSTSSIGYTDVERLAMDEMASSNRLSVVSVEYDSDEDWFSDNDSDDGDGAGDRSSSSISSPMSTTLLLQQRLQMQFQQSQLARERESVERDLRDPPTDGIRRRKSQRHSKIIVPARISPDVDSVPEGLDDEISGPEIVVDENEIAATSTPRKDGPSRDTFSLKRARRTNYRHPGGDKLAPASTVQTPQTPPSNKSGGKLQELRNNFLGSAKIGSKQAKQAKQAQAQAQQAPTTPQQHEQRRRNRDSTLLFSYRNPNEPKNGAVSDSKSQPQPQPQQQRRPSPQHQQPPAQQQRQAPPQHQQQPHTQPHQQQQPDPRGHQNIPGAVGAIASASHRKHQPRQAARQAGPYPQAAPGAQSGGWPQHQQQPQPQPQQRGYPPQQHKKQQPHGVPGQQQQQQPNYHQGYQRRQQSGPYPGPQPAPKHHHRQGPHQGPQGHQQGYPGPQSQQAPQQRHHARSKAQPIANSQVSGPYPQGPPGQGYGSSPPSATQQHGQKPQHYQPQQQRRGQLHQQQQQQQQQYSSHPRTAQLSQNLDLLRSEINEFKESLTKSDDGTRAKKQPANNVANNVANNLSQETFGGGDSQGNESDFSFELSYDEPGAEEPVAIDDYSSSDEDVVVPGKLGDGYGRSAHLHDQGRQQQQQQQQRPVEYPKERQQPVQHSKPSQKEPVRLQHPPKQYRHQQVPHSLDKGHDADDDHSSEDEPQRVIDHHANADQKQELPSPTLEEGVVPSSAFIAGGHVPSVQAPPTTSHRANHRPQASIHSNASTHSGHSVHSAGAHSVQSTGAHSSTSATTASTSNNIGLSSAPVETSTPQTSPTKLKKKKSFGILGGEPKSPTKRLKKKKSWAWLRDRSVSTSSVDSQNLPPVPDNVKVPRSVSNPEDASTSTGHRRVSQESDATKSSQDSNQGVSVQPAPVAPVAKENMITKLFKKKNKATAQKEQQQQQQQQQQPTPPTPSGGSSASIHSFPSVHSSDSAASAASSDGGDRRQHSRTPSSEARPHYHSGGVDVIPAVNEETGMDDGAVTSPTSPQQYLYDPVVATQEEQVKPKSRAVKDSTGTAPTVTVTPGTTSNAGTGSNASNAATPVEEEKPLASTLEVQEKLRKQIRRTSKANQPIEFTDSAFGFPLPPPSHSTLVMLDYRFPVHVERAIYRLSHLKLANPKRSLREQVLLSNFMYAYLNLVDHTLHLEQQMSSDVDSDHDDEKLFGESELEDTFAEDESESIPLDLDDMAESIEV</sequence>
<accession>A0A642UDM9</accession>
<dbReference type="EMBL" id="SWFT01000159">
    <property type="protein sequence ID" value="KAA8897166.1"/>
    <property type="molecule type" value="Genomic_DNA"/>
</dbReference>
<feature type="compositionally biased region" description="Low complexity" evidence="1">
    <location>
        <begin position="524"/>
        <end position="544"/>
    </location>
</feature>
<feature type="domain" description="Protein Zds1 C-terminal" evidence="2">
    <location>
        <begin position="1437"/>
        <end position="1489"/>
    </location>
</feature>
<feature type="region of interest" description="Disordered" evidence="1">
    <location>
        <begin position="345"/>
        <end position="369"/>
    </location>
</feature>
<dbReference type="Pfam" id="PF08632">
    <property type="entry name" value="Zds_C"/>
    <property type="match status" value="1"/>
</dbReference>
<dbReference type="VEuPathDB" id="FungiDB:DIURU_005399"/>
<keyword evidence="4" id="KW-1185">Reference proteome</keyword>
<reference evidence="3 4" key="1">
    <citation type="submission" date="2019-07" db="EMBL/GenBank/DDBJ databases">
        <title>Genome assembly of two rare yeast pathogens: Diutina rugosa and Trichomonascus ciferrii.</title>
        <authorList>
            <person name="Mixao V."/>
            <person name="Saus E."/>
            <person name="Hansen A."/>
            <person name="Lass-Flor C."/>
            <person name="Gabaldon T."/>
        </authorList>
    </citation>
    <scope>NUCLEOTIDE SEQUENCE [LARGE SCALE GENOMIC DNA]</scope>
    <source>
        <strain evidence="3 4">CBS 613</strain>
    </source>
</reference>
<feature type="compositionally biased region" description="Polar residues" evidence="1">
    <location>
        <begin position="1105"/>
        <end position="1124"/>
    </location>
</feature>
<feature type="compositionally biased region" description="Low complexity" evidence="1">
    <location>
        <begin position="1217"/>
        <end position="1226"/>
    </location>
</feature>
<dbReference type="Proteomes" id="UP000449547">
    <property type="component" value="Unassembled WGS sequence"/>
</dbReference>
<dbReference type="OrthoDB" id="5589766at2759"/>
<feature type="compositionally biased region" description="Low complexity" evidence="1">
    <location>
        <begin position="736"/>
        <end position="757"/>
    </location>
</feature>
<dbReference type="GO" id="GO:0030010">
    <property type="term" value="P:establishment of cell polarity"/>
    <property type="evidence" value="ECO:0007669"/>
    <property type="project" value="TreeGrafter"/>
</dbReference>
<feature type="region of interest" description="Disordered" evidence="1">
    <location>
        <begin position="212"/>
        <end position="278"/>
    </location>
</feature>
<feature type="compositionally biased region" description="Low complexity" evidence="1">
    <location>
        <begin position="788"/>
        <end position="826"/>
    </location>
</feature>
<comment type="caution">
    <text evidence="3">The sequence shown here is derived from an EMBL/GenBank/DDBJ whole genome shotgun (WGS) entry which is preliminary data.</text>
</comment>
<feature type="compositionally biased region" description="Polar residues" evidence="1">
    <location>
        <begin position="490"/>
        <end position="503"/>
    </location>
</feature>
<feature type="compositionally biased region" description="Polar residues" evidence="1">
    <location>
        <begin position="1205"/>
        <end position="1216"/>
    </location>
</feature>
<feature type="compositionally biased region" description="Acidic residues" evidence="1">
    <location>
        <begin position="345"/>
        <end position="357"/>
    </location>
</feature>
<feature type="compositionally biased region" description="Low complexity" evidence="1">
    <location>
        <begin position="219"/>
        <end position="228"/>
    </location>
</feature>
<feature type="region of interest" description="Disordered" evidence="1">
    <location>
        <begin position="1"/>
        <end position="36"/>
    </location>
</feature>
<dbReference type="InterPro" id="IPR013941">
    <property type="entry name" value="ZDS1_C"/>
</dbReference>
<organism evidence="3 4">
    <name type="scientific">Diutina rugosa</name>
    <name type="common">Yeast</name>
    <name type="synonym">Candida rugosa</name>
    <dbReference type="NCBI Taxonomy" id="5481"/>
    <lineage>
        <taxon>Eukaryota</taxon>
        <taxon>Fungi</taxon>
        <taxon>Dikarya</taxon>
        <taxon>Ascomycota</taxon>
        <taxon>Saccharomycotina</taxon>
        <taxon>Pichiomycetes</taxon>
        <taxon>Debaryomycetaceae</taxon>
        <taxon>Diutina</taxon>
    </lineage>
</organism>
<dbReference type="RefSeq" id="XP_034009823.1">
    <property type="nucleotide sequence ID" value="XM_034158376.1"/>
</dbReference>
<feature type="compositionally biased region" description="Acidic residues" evidence="1">
    <location>
        <begin position="1515"/>
        <end position="1542"/>
    </location>
</feature>
<feature type="compositionally biased region" description="Low complexity" evidence="1">
    <location>
        <begin position="647"/>
        <end position="687"/>
    </location>
</feature>
<evidence type="ECO:0000256" key="1">
    <source>
        <dbReference type="SAM" id="MobiDB-lite"/>
    </source>
</evidence>
<gene>
    <name evidence="3" type="ORF">DIURU_005399</name>
</gene>
<feature type="compositionally biased region" description="Basic and acidic residues" evidence="1">
    <location>
        <begin position="390"/>
        <end position="408"/>
    </location>
</feature>
<evidence type="ECO:0000259" key="2">
    <source>
        <dbReference type="SMART" id="SM01327"/>
    </source>
</evidence>
<feature type="region of interest" description="Disordered" evidence="1">
    <location>
        <begin position="448"/>
        <end position="1398"/>
    </location>
</feature>
<feature type="compositionally biased region" description="Low complexity" evidence="1">
    <location>
        <begin position="1266"/>
        <end position="1288"/>
    </location>
</feature>
<dbReference type="PANTHER" id="PTHR28089:SF1">
    <property type="entry name" value="PROTEIN ZDS1-RELATED"/>
    <property type="match status" value="1"/>
</dbReference>
<feature type="compositionally biased region" description="Basic residues" evidence="1">
    <location>
        <begin position="1142"/>
        <end position="1151"/>
    </location>
</feature>
<name>A0A642UDM9_DIURU</name>
<feature type="compositionally biased region" description="Low complexity" evidence="1">
    <location>
        <begin position="694"/>
        <end position="713"/>
    </location>
</feature>
<feature type="region of interest" description="Disordered" evidence="1">
    <location>
        <begin position="1499"/>
        <end position="1542"/>
    </location>
</feature>
<dbReference type="PANTHER" id="PTHR28089">
    <property type="entry name" value="PROTEIN ZDS1-RELATED"/>
    <property type="match status" value="1"/>
</dbReference>
<protein>
    <recommendedName>
        <fullName evidence="2">Protein Zds1 C-terminal domain-containing protein</fullName>
    </recommendedName>
</protein>
<feature type="compositionally biased region" description="Low complexity" evidence="1">
    <location>
        <begin position="1363"/>
        <end position="1390"/>
    </location>
</feature>
<feature type="compositionally biased region" description="Polar residues" evidence="1">
    <location>
        <begin position="1182"/>
        <end position="1193"/>
    </location>
</feature>
<feature type="compositionally biased region" description="Low complexity" evidence="1">
    <location>
        <begin position="242"/>
        <end position="259"/>
    </location>
</feature>
<feature type="compositionally biased region" description="Low complexity" evidence="1">
    <location>
        <begin position="1247"/>
        <end position="1256"/>
    </location>
</feature>
<feature type="compositionally biased region" description="Polar residues" evidence="1">
    <location>
        <begin position="827"/>
        <end position="839"/>
    </location>
</feature>
<dbReference type="SMART" id="SM01327">
    <property type="entry name" value="Zds_C"/>
    <property type="match status" value="1"/>
</dbReference>